<feature type="region of interest" description="Disordered" evidence="1">
    <location>
        <begin position="139"/>
        <end position="179"/>
    </location>
</feature>
<dbReference type="InterPro" id="IPR014862">
    <property type="entry name" value="TrwC"/>
</dbReference>
<dbReference type="Pfam" id="PF13604">
    <property type="entry name" value="AAA_30"/>
    <property type="match status" value="1"/>
</dbReference>
<feature type="domain" description="TrwC relaxase" evidence="2">
    <location>
        <begin position="261"/>
        <end position="517"/>
    </location>
</feature>
<feature type="domain" description="TrwC relaxase" evidence="2">
    <location>
        <begin position="30"/>
        <end position="83"/>
    </location>
</feature>
<dbReference type="Proteomes" id="UP001216390">
    <property type="component" value="Chromosome"/>
</dbReference>
<proteinExistence type="predicted"/>
<evidence type="ECO:0000259" key="2">
    <source>
        <dbReference type="Pfam" id="PF08751"/>
    </source>
</evidence>
<keyword evidence="4" id="KW-1185">Reference proteome</keyword>
<evidence type="ECO:0000256" key="1">
    <source>
        <dbReference type="SAM" id="MobiDB-lite"/>
    </source>
</evidence>
<dbReference type="NCBIfam" id="NF041492">
    <property type="entry name" value="MobF"/>
    <property type="match status" value="1"/>
</dbReference>
<dbReference type="EMBL" id="CP116942">
    <property type="protein sequence ID" value="WCO69225.1"/>
    <property type="molecule type" value="Genomic_DNA"/>
</dbReference>
<feature type="compositionally biased region" description="Low complexity" evidence="1">
    <location>
        <begin position="151"/>
        <end position="162"/>
    </location>
</feature>
<dbReference type="Pfam" id="PF08751">
    <property type="entry name" value="TrwC"/>
    <property type="match status" value="2"/>
</dbReference>
<sequence length="1094" mass="117814">MDAIVRYLQPPPKVTPPSPSPASGGVGPERYYADHGEEPGRWLGRAAHDTGLAGFVQRSDFAAVLAGRDPHTDERLISAQGSAGRRPTLGSGAHTKVGADGEQLYDVADAAAALGVTHREVERMLDAGTAVALGSFATTVGPRPPAGGPAAGPARPAGDDAGTPQPPVEPPAGPPVDAVTRQVSQPEGSYLVPLIQDEGSRWVRASELVRCARARDAGVEPGDIRALGAPDDQIGLVEAGRLVDLTTQYLRGLARYHDEHRAEIARSLAAGRHPRRAFLVAHRGTRGRWLVTREHLAEFLERRRPPSVRVGYDLTLTTEKSLGVLALIADNTTRGAVLGSIQAGNDWALGWLEDHAARGRVEGRQVKADGWMVASFRHLTSRSLDPFPHHHNVVANTVRLSDGTHRALDARGLYQHAQAASALATAEMRHQLSEQLGVRWRPGRKSGWEVDGITNGVVGEFSKRRNEIDDALRELEAEIGRGAHPNEIEHIVLRTRPAKNHTPANDLIAAWRERAARHGLTPDALDAITSHQPYEQAVEADELFASLAGRDGICSGGSVFSRSEALAAMANHPVPTAAATEPQPLLCGAAQLVELTDQFLASPHVVALTDGDGPLYTTVEMLDVQDHIATRFAKGLHRGAHLVPDDQVDLALERHAHLTGEQRRLVTEWCQRGHRFQAAIGRAGAGKTTTVAACADAWTAAGYRVLGAAVKGEATRTLAAATGIECETVAWYLAHTDPESPPLDTRTILVVDEASTLSDRDLGTLMDMAAATGASLRLIGDTAQHGAIAAGGMFRVLCERHGPHTPELTTTHRLQDPHDRAAAQALREGQIDEAFDQLAAAGHLHIVADDLAMYRQVLGRWWDAHLGGLDHPMVDRRNSTRRQLNRLAHLLRRVNGELDGEEVAASGDRSFAVGDRVTARAPNRDLHVDGDHRAYIRNGALGTIVAVHVNRRDPTRDRLTVDFHGIGDIDVPRSFFDHHRTPAGRPEVGIDHAYALTSYAVQGSTRDISTSRVDATATRAETYVDITRGRHENHLYLTAATDPLDGEALPRVPPVPADLAVAERLHRSTGELTAWELAHPADEPQPAAERAVGI</sequence>
<reference evidence="3" key="1">
    <citation type="submission" date="2023-01" db="EMBL/GenBank/DDBJ databases">
        <title>The diversity of Class Acidimicrobiia in South China Sea sediment environments and the proposal of Iamia marina sp. nov., a novel species of the genus Iamia.</title>
        <authorList>
            <person name="He Y."/>
            <person name="Tian X."/>
        </authorList>
    </citation>
    <scope>NUCLEOTIDE SEQUENCE</scope>
    <source>
        <strain evidence="3">DSM 19957</strain>
    </source>
</reference>
<feature type="compositionally biased region" description="Pro residues" evidence="1">
    <location>
        <begin position="9"/>
        <end position="20"/>
    </location>
</feature>
<dbReference type="SUPFAM" id="SSF55464">
    <property type="entry name" value="Origin of replication-binding domain, RBD-like"/>
    <property type="match status" value="1"/>
</dbReference>
<dbReference type="InterPro" id="IPR027417">
    <property type="entry name" value="P-loop_NTPase"/>
</dbReference>
<evidence type="ECO:0000313" key="3">
    <source>
        <dbReference type="EMBL" id="WCO69225.1"/>
    </source>
</evidence>
<evidence type="ECO:0000313" key="4">
    <source>
        <dbReference type="Proteomes" id="UP001216390"/>
    </source>
</evidence>
<feature type="region of interest" description="Disordered" evidence="1">
    <location>
        <begin position="1"/>
        <end position="37"/>
    </location>
</feature>
<feature type="compositionally biased region" description="Pro residues" evidence="1">
    <location>
        <begin position="164"/>
        <end position="174"/>
    </location>
</feature>
<organism evidence="3 4">
    <name type="scientific">Iamia majanohamensis</name>
    <dbReference type="NCBI Taxonomy" id="467976"/>
    <lineage>
        <taxon>Bacteria</taxon>
        <taxon>Bacillati</taxon>
        <taxon>Actinomycetota</taxon>
        <taxon>Acidimicrobiia</taxon>
        <taxon>Acidimicrobiales</taxon>
        <taxon>Iamiaceae</taxon>
        <taxon>Iamia</taxon>
    </lineage>
</organism>
<dbReference type="SUPFAM" id="SSF52540">
    <property type="entry name" value="P-loop containing nucleoside triphosphate hydrolases"/>
    <property type="match status" value="2"/>
</dbReference>
<dbReference type="Gene3D" id="3.40.50.300">
    <property type="entry name" value="P-loop containing nucleotide triphosphate hydrolases"/>
    <property type="match status" value="2"/>
</dbReference>
<dbReference type="Gene3D" id="2.30.30.940">
    <property type="match status" value="1"/>
</dbReference>
<protein>
    <submittedName>
        <fullName evidence="3">MobF family relaxase</fullName>
    </submittedName>
</protein>
<dbReference type="AlphaFoldDB" id="A0AAE9Y9G5"/>
<gene>
    <name evidence="3" type="primary">mobF</name>
    <name evidence="3" type="ORF">PO878_04280</name>
</gene>
<dbReference type="KEGG" id="ima:PO878_04280"/>
<name>A0AAE9Y9G5_9ACTN</name>
<accession>A0AAE9Y9G5</accession>